<dbReference type="SUPFAM" id="SSF46689">
    <property type="entry name" value="Homeodomain-like"/>
    <property type="match status" value="1"/>
</dbReference>
<dbReference type="PROSITE" id="PS51031">
    <property type="entry name" value="BESS"/>
    <property type="match status" value="1"/>
</dbReference>
<dbReference type="EMBL" id="VTPC01001062">
    <property type="protein sequence ID" value="KAF2903301.1"/>
    <property type="molecule type" value="Genomic_DNA"/>
</dbReference>
<dbReference type="InterPro" id="IPR009057">
    <property type="entry name" value="Homeodomain-like_sf"/>
</dbReference>
<evidence type="ECO:0000256" key="3">
    <source>
        <dbReference type="SAM" id="MobiDB-lite"/>
    </source>
</evidence>
<evidence type="ECO:0000259" key="4">
    <source>
        <dbReference type="PROSITE" id="PS50090"/>
    </source>
</evidence>
<keyword evidence="8" id="KW-1185">Reference proteome</keyword>
<feature type="domain" description="BESS" evidence="6">
    <location>
        <begin position="196"/>
        <end position="235"/>
    </location>
</feature>
<evidence type="ECO:0000256" key="2">
    <source>
        <dbReference type="PROSITE-ProRule" id="PRU00371"/>
    </source>
</evidence>
<evidence type="ECO:0000313" key="7">
    <source>
        <dbReference type="EMBL" id="KAF2903301.1"/>
    </source>
</evidence>
<comment type="caution">
    <text evidence="7">The sequence shown here is derived from an EMBL/GenBank/DDBJ whole genome shotgun (WGS) entry which is preliminary data.</text>
</comment>
<accession>A0A8K0GKZ3</accession>
<dbReference type="InterPro" id="IPR039353">
    <property type="entry name" value="TF_Adf1"/>
</dbReference>
<dbReference type="SMART" id="SM00595">
    <property type="entry name" value="MADF"/>
    <property type="match status" value="1"/>
</dbReference>
<name>A0A8K0GKZ3_IGNLU</name>
<dbReference type="InterPro" id="IPR006578">
    <property type="entry name" value="MADF-dom"/>
</dbReference>
<dbReference type="GO" id="GO:0005634">
    <property type="term" value="C:nucleus"/>
    <property type="evidence" value="ECO:0007669"/>
    <property type="project" value="UniProtKB-SubCell"/>
</dbReference>
<sequence>MSDDQHFYFTACEDHKLVECMSQHPSIYDARNSGFKQEDKVARYNLWTQVAEEVGRTVPDCKRRWRHIRDTFIKHQRAMKQRPGWKPRWSLLRRLDFLKSASTSRRKENCLDRDKNSLQNEINLFQDGNGQSIEHLFTLTTEISEEDENRERNCKFLTTHCPNGKAINSLKRKSDEQSQEVETLKRRKEVPKDDSSDPVLIFFRSMALTVRNLEPDLIVEAKSRILAIVSELEMKSLQSS</sequence>
<feature type="domain" description="Myb-like" evidence="4">
    <location>
        <begin position="9"/>
        <end position="69"/>
    </location>
</feature>
<dbReference type="PANTHER" id="PTHR12243:SF67">
    <property type="entry name" value="COREPRESSOR OF PANGOLIN, ISOFORM A-RELATED"/>
    <property type="match status" value="1"/>
</dbReference>
<evidence type="ECO:0008006" key="9">
    <source>
        <dbReference type="Google" id="ProtNLM"/>
    </source>
</evidence>
<dbReference type="GO" id="GO:0005667">
    <property type="term" value="C:transcription regulator complex"/>
    <property type="evidence" value="ECO:0007669"/>
    <property type="project" value="TreeGrafter"/>
</dbReference>
<comment type="subcellular location">
    <subcellularLocation>
        <location evidence="1 2">Nucleus</location>
    </subcellularLocation>
</comment>
<evidence type="ECO:0000259" key="6">
    <source>
        <dbReference type="PROSITE" id="PS51031"/>
    </source>
</evidence>
<evidence type="ECO:0000259" key="5">
    <source>
        <dbReference type="PROSITE" id="PS51029"/>
    </source>
</evidence>
<gene>
    <name evidence="7" type="ORF">ILUMI_02890</name>
</gene>
<dbReference type="AlphaFoldDB" id="A0A8K0GKZ3"/>
<dbReference type="OrthoDB" id="5803771at2759"/>
<feature type="region of interest" description="Disordered" evidence="3">
    <location>
        <begin position="170"/>
        <end position="194"/>
    </location>
</feature>
<dbReference type="GO" id="GO:0003677">
    <property type="term" value="F:DNA binding"/>
    <property type="evidence" value="ECO:0007669"/>
    <property type="project" value="InterPro"/>
</dbReference>
<organism evidence="7 8">
    <name type="scientific">Ignelater luminosus</name>
    <name type="common">Cucubano</name>
    <name type="synonym">Pyrophorus luminosus</name>
    <dbReference type="NCBI Taxonomy" id="2038154"/>
    <lineage>
        <taxon>Eukaryota</taxon>
        <taxon>Metazoa</taxon>
        <taxon>Ecdysozoa</taxon>
        <taxon>Arthropoda</taxon>
        <taxon>Hexapoda</taxon>
        <taxon>Insecta</taxon>
        <taxon>Pterygota</taxon>
        <taxon>Neoptera</taxon>
        <taxon>Endopterygota</taxon>
        <taxon>Coleoptera</taxon>
        <taxon>Polyphaga</taxon>
        <taxon>Elateriformia</taxon>
        <taxon>Elateroidea</taxon>
        <taxon>Elateridae</taxon>
        <taxon>Agrypninae</taxon>
        <taxon>Pyrophorini</taxon>
        <taxon>Ignelater</taxon>
    </lineage>
</organism>
<dbReference type="InterPro" id="IPR004210">
    <property type="entry name" value="BESS_motif"/>
</dbReference>
<dbReference type="PANTHER" id="PTHR12243">
    <property type="entry name" value="MADF DOMAIN TRANSCRIPTION FACTOR"/>
    <property type="match status" value="1"/>
</dbReference>
<evidence type="ECO:0000313" key="8">
    <source>
        <dbReference type="Proteomes" id="UP000801492"/>
    </source>
</evidence>
<keyword evidence="2" id="KW-0539">Nucleus</keyword>
<feature type="domain" description="MADF" evidence="5">
    <location>
        <begin position="16"/>
        <end position="103"/>
    </location>
</feature>
<proteinExistence type="predicted"/>
<dbReference type="Proteomes" id="UP000801492">
    <property type="component" value="Unassembled WGS sequence"/>
</dbReference>
<dbReference type="InterPro" id="IPR001005">
    <property type="entry name" value="SANT/Myb"/>
</dbReference>
<dbReference type="PROSITE" id="PS51029">
    <property type="entry name" value="MADF"/>
    <property type="match status" value="1"/>
</dbReference>
<dbReference type="PROSITE" id="PS50090">
    <property type="entry name" value="MYB_LIKE"/>
    <property type="match status" value="1"/>
</dbReference>
<dbReference type="Pfam" id="PF10545">
    <property type="entry name" value="MADF_DNA_bdg"/>
    <property type="match status" value="1"/>
</dbReference>
<reference evidence="7" key="1">
    <citation type="submission" date="2019-08" db="EMBL/GenBank/DDBJ databases">
        <title>The genome of the North American firefly Photinus pyralis.</title>
        <authorList>
            <consortium name="Photinus pyralis genome working group"/>
            <person name="Fallon T.R."/>
            <person name="Sander Lower S.E."/>
            <person name="Weng J.-K."/>
        </authorList>
    </citation>
    <scope>NUCLEOTIDE SEQUENCE</scope>
    <source>
        <strain evidence="7">TRF0915ILg1</strain>
        <tissue evidence="7">Whole body</tissue>
    </source>
</reference>
<protein>
    <recommendedName>
        <fullName evidence="9">Transcription factor Adf-1</fullName>
    </recommendedName>
</protein>
<dbReference type="GO" id="GO:0006357">
    <property type="term" value="P:regulation of transcription by RNA polymerase II"/>
    <property type="evidence" value="ECO:0007669"/>
    <property type="project" value="TreeGrafter"/>
</dbReference>
<evidence type="ECO:0000256" key="1">
    <source>
        <dbReference type="ARBA" id="ARBA00004123"/>
    </source>
</evidence>
<dbReference type="Gene3D" id="1.10.10.60">
    <property type="entry name" value="Homeodomain-like"/>
    <property type="match status" value="1"/>
</dbReference>